<dbReference type="Pfam" id="PF00001">
    <property type="entry name" value="7tm_1"/>
    <property type="match status" value="1"/>
</dbReference>
<dbReference type="PANTHER" id="PTHR24243:SF233">
    <property type="entry name" value="THYROTROPIN-RELEASING HORMONE RECEPTOR"/>
    <property type="match status" value="1"/>
</dbReference>
<dbReference type="AlphaFoldDB" id="A0AAN8PI92"/>
<evidence type="ECO:0000259" key="11">
    <source>
        <dbReference type="PROSITE" id="PS50262"/>
    </source>
</evidence>
<evidence type="ECO:0000256" key="6">
    <source>
        <dbReference type="ARBA" id="ARBA00023136"/>
    </source>
</evidence>
<comment type="caution">
    <text evidence="12">The sequence shown here is derived from an EMBL/GenBank/DDBJ whole genome shotgun (WGS) entry which is preliminary data.</text>
</comment>
<evidence type="ECO:0000256" key="9">
    <source>
        <dbReference type="SAM" id="MobiDB-lite"/>
    </source>
</evidence>
<dbReference type="PROSITE" id="PS50262">
    <property type="entry name" value="G_PROTEIN_RECEP_F1_2"/>
    <property type="match status" value="1"/>
</dbReference>
<dbReference type="PRINTS" id="PR00237">
    <property type="entry name" value="GPCRRHODOPSN"/>
</dbReference>
<evidence type="ECO:0000256" key="5">
    <source>
        <dbReference type="ARBA" id="ARBA00023040"/>
    </source>
</evidence>
<keyword evidence="4 10" id="KW-1133">Transmembrane helix</keyword>
<dbReference type="GO" id="GO:0004930">
    <property type="term" value="F:G protein-coupled receptor activity"/>
    <property type="evidence" value="ECO:0007669"/>
    <property type="project" value="UniProtKB-KW"/>
</dbReference>
<keyword evidence="6 10" id="KW-0472">Membrane</keyword>
<keyword evidence="3 10" id="KW-0812">Transmembrane</keyword>
<dbReference type="Proteomes" id="UP001372834">
    <property type="component" value="Unassembled WGS sequence"/>
</dbReference>
<reference evidence="12 13" key="1">
    <citation type="submission" date="2023-10" db="EMBL/GenBank/DDBJ databases">
        <title>Genomes of two closely related lineages of the louse Polyplax serrata with different host specificities.</title>
        <authorList>
            <person name="Martinu J."/>
            <person name="Tarabai H."/>
            <person name="Stefka J."/>
            <person name="Hypsa V."/>
        </authorList>
    </citation>
    <scope>NUCLEOTIDE SEQUENCE [LARGE SCALE GENOMIC DNA]</scope>
    <source>
        <strain evidence="12">HR10_N</strain>
    </source>
</reference>
<name>A0AAN8PI92_POLSC</name>
<evidence type="ECO:0000256" key="10">
    <source>
        <dbReference type="SAM" id="Phobius"/>
    </source>
</evidence>
<protein>
    <recommendedName>
        <fullName evidence="11">G-protein coupled receptors family 1 profile domain-containing protein</fullName>
    </recommendedName>
</protein>
<keyword evidence="8" id="KW-0807">Transducer</keyword>
<keyword evidence="7" id="KW-0675">Receptor</keyword>
<dbReference type="PANTHER" id="PTHR24243">
    <property type="entry name" value="G-PROTEIN COUPLED RECEPTOR"/>
    <property type="match status" value="1"/>
</dbReference>
<gene>
    <name evidence="12" type="ORF">RUM43_012793</name>
</gene>
<feature type="transmembrane region" description="Helical" evidence="10">
    <location>
        <begin position="167"/>
        <end position="189"/>
    </location>
</feature>
<proteinExistence type="inferred from homology"/>
<evidence type="ECO:0000256" key="7">
    <source>
        <dbReference type="ARBA" id="ARBA00023170"/>
    </source>
</evidence>
<feature type="transmembrane region" description="Helical" evidence="10">
    <location>
        <begin position="71"/>
        <end position="99"/>
    </location>
</feature>
<sequence>MKDGRCYLMQIIFLFSVKLEKITQKTSSFHSGLSPFSPIVCMTDYTHLEYVDGSNVSVCQTLADTFWSKTFFLGGTLVFFALPLAILVMLYSVIAINLMTHPGIIPLRRLENPTSAQRYRKKVVMMLGTVVTFFFVCLLPFRALIVWIVLAPHEEVMKLGNEGYYSLLYFCRIMFYLNSATNPILYNLMSSKFRNGFLKLCGIKKNYFRKHKKGLLRTSTFNTSSLTAITTSSIHRPSIADLNHHHHHHHCHKDRKKSFLDTSYKTKDLVDRRDSCSKSLLFTRDFDTDTKAYKLKGFMTRGAYERKKTDRCHFRLSQSNRKKVDRRKSFSDFLLVDDGSPLTPVRPLKHSQSMDSIFKKKTHHHRYHYHQPHYNNNYHHQAMKKTHFRTQRLATKVKEEITGSKKPVIKSVSGSTRSDSNTNSLPTNEEDRTCKIFNSSIKGNKMEEFKESLV</sequence>
<comment type="subcellular location">
    <subcellularLocation>
        <location evidence="1">Membrane</location>
        <topology evidence="1">Multi-pass membrane protein</topology>
    </subcellularLocation>
</comment>
<organism evidence="12 13">
    <name type="scientific">Polyplax serrata</name>
    <name type="common">Common mouse louse</name>
    <dbReference type="NCBI Taxonomy" id="468196"/>
    <lineage>
        <taxon>Eukaryota</taxon>
        <taxon>Metazoa</taxon>
        <taxon>Ecdysozoa</taxon>
        <taxon>Arthropoda</taxon>
        <taxon>Hexapoda</taxon>
        <taxon>Insecta</taxon>
        <taxon>Pterygota</taxon>
        <taxon>Neoptera</taxon>
        <taxon>Paraneoptera</taxon>
        <taxon>Psocodea</taxon>
        <taxon>Troctomorpha</taxon>
        <taxon>Phthiraptera</taxon>
        <taxon>Anoplura</taxon>
        <taxon>Polyplacidae</taxon>
        <taxon>Polyplax</taxon>
    </lineage>
</organism>
<accession>A0AAN8PI92</accession>
<dbReference type="Gene3D" id="1.20.1070.10">
    <property type="entry name" value="Rhodopsin 7-helix transmembrane proteins"/>
    <property type="match status" value="1"/>
</dbReference>
<evidence type="ECO:0000256" key="1">
    <source>
        <dbReference type="ARBA" id="ARBA00004141"/>
    </source>
</evidence>
<dbReference type="EMBL" id="JAWJWE010000006">
    <property type="protein sequence ID" value="KAK6633050.1"/>
    <property type="molecule type" value="Genomic_DNA"/>
</dbReference>
<feature type="compositionally biased region" description="Polar residues" evidence="9">
    <location>
        <begin position="412"/>
        <end position="427"/>
    </location>
</feature>
<keyword evidence="5" id="KW-0297">G-protein coupled receptor</keyword>
<feature type="region of interest" description="Disordered" evidence="9">
    <location>
        <begin position="400"/>
        <end position="431"/>
    </location>
</feature>
<dbReference type="GO" id="GO:0005886">
    <property type="term" value="C:plasma membrane"/>
    <property type="evidence" value="ECO:0007669"/>
    <property type="project" value="TreeGrafter"/>
</dbReference>
<dbReference type="InterPro" id="IPR000276">
    <property type="entry name" value="GPCR_Rhodpsn"/>
</dbReference>
<evidence type="ECO:0000313" key="13">
    <source>
        <dbReference type="Proteomes" id="UP001372834"/>
    </source>
</evidence>
<evidence type="ECO:0000313" key="12">
    <source>
        <dbReference type="EMBL" id="KAK6633050.1"/>
    </source>
</evidence>
<evidence type="ECO:0000256" key="4">
    <source>
        <dbReference type="ARBA" id="ARBA00022989"/>
    </source>
</evidence>
<comment type="similarity">
    <text evidence="2">Belongs to the G-protein coupled receptor 1 family.</text>
</comment>
<dbReference type="SUPFAM" id="SSF81321">
    <property type="entry name" value="Family A G protein-coupled receptor-like"/>
    <property type="match status" value="1"/>
</dbReference>
<dbReference type="InterPro" id="IPR017452">
    <property type="entry name" value="GPCR_Rhodpsn_7TM"/>
</dbReference>
<evidence type="ECO:0000256" key="2">
    <source>
        <dbReference type="ARBA" id="ARBA00010663"/>
    </source>
</evidence>
<feature type="domain" description="G-protein coupled receptors family 1 profile" evidence="11">
    <location>
        <begin position="59"/>
        <end position="186"/>
    </location>
</feature>
<evidence type="ECO:0000256" key="8">
    <source>
        <dbReference type="ARBA" id="ARBA00023224"/>
    </source>
</evidence>
<feature type="transmembrane region" description="Helical" evidence="10">
    <location>
        <begin position="123"/>
        <end position="147"/>
    </location>
</feature>
<evidence type="ECO:0000256" key="3">
    <source>
        <dbReference type="ARBA" id="ARBA00022692"/>
    </source>
</evidence>